<sequence length="280" mass="32114">MNADPFRKLAELTEEALITCKAELSMLPDGNLICWHDKNGRPHYYQAYCDLDGTYRRKGIGKKPAVLQAMARKGYLEAAQDILEGNLAAITQAQAAYVPCDTEHINARLGKAFAGLPTDQLENTQVALVFLGINEDLQRRLVQHEQWAREPYERSQRYPENLTLRASNGTMMRSKSELLIAERLARFQVPYRYEQVIMVGGCEMAPDFTFQDRNGDEFYLEFCGMMDDPGYVEGFKSRRQIYENAGICAWNRMIYLFATGNEIDLEDIDEVIQKKIMPRL</sequence>
<reference evidence="2" key="2">
    <citation type="submission" date="2021-04" db="EMBL/GenBank/DDBJ databases">
        <title>Novel species in family Eggerthellaceae.</title>
        <authorList>
            <person name="Zhang G."/>
        </authorList>
    </citation>
    <scope>NUCLEOTIDE SEQUENCE</scope>
    <source>
        <strain evidence="2">Zg-886</strain>
    </source>
</reference>
<dbReference type="RefSeq" id="WP_166338047.1">
    <property type="nucleotide sequence ID" value="NZ_CP072829.1"/>
</dbReference>
<reference evidence="1 3" key="1">
    <citation type="submission" date="2019-11" db="EMBL/GenBank/DDBJ databases">
        <title>Eggerthellaceae novel genus isolated from the rectal contents of marmort.</title>
        <authorList>
            <person name="Zhang G."/>
        </authorList>
    </citation>
    <scope>NUCLEOTIDE SEQUENCE [LARGE SCALE GENOMIC DNA]</scope>
    <source>
        <strain evidence="3">zg-886</strain>
        <strain evidence="1">Zg-886</strain>
    </source>
</reference>
<proteinExistence type="predicted"/>
<gene>
    <name evidence="1" type="ORF">GMI68_00610</name>
    <name evidence="2" type="ORF">J7S26_01490</name>
</gene>
<accession>A0A9E6MRX8</accession>
<dbReference type="EMBL" id="CP072829">
    <property type="protein sequence ID" value="QTU84631.1"/>
    <property type="molecule type" value="Genomic_DNA"/>
</dbReference>
<dbReference type="Proteomes" id="UP000636394">
    <property type="component" value="Unassembled WGS sequence"/>
</dbReference>
<organism evidence="2 4">
    <name type="scientific">Xiamenia xianingshaonis</name>
    <dbReference type="NCBI Taxonomy" id="2682776"/>
    <lineage>
        <taxon>Bacteria</taxon>
        <taxon>Bacillati</taxon>
        <taxon>Actinomycetota</taxon>
        <taxon>Coriobacteriia</taxon>
        <taxon>Eggerthellales</taxon>
        <taxon>Eggerthellaceae</taxon>
        <taxon>Xiamenia</taxon>
    </lineage>
</organism>
<dbReference type="EMBL" id="WPCR01000001">
    <property type="protein sequence ID" value="NHM13285.1"/>
    <property type="molecule type" value="Genomic_DNA"/>
</dbReference>
<keyword evidence="3" id="KW-1185">Reference proteome</keyword>
<evidence type="ECO:0000313" key="2">
    <source>
        <dbReference type="EMBL" id="QTU84631.1"/>
    </source>
</evidence>
<protein>
    <submittedName>
        <fullName evidence="2">Uncharacterized protein</fullName>
    </submittedName>
</protein>
<evidence type="ECO:0000313" key="1">
    <source>
        <dbReference type="EMBL" id="NHM13285.1"/>
    </source>
</evidence>
<dbReference type="AlphaFoldDB" id="A0A9E6MRX8"/>
<name>A0A9E6MRX8_9ACTN</name>
<dbReference type="KEGG" id="ebz:J7S26_01490"/>
<dbReference type="Proteomes" id="UP000671910">
    <property type="component" value="Chromosome"/>
</dbReference>
<evidence type="ECO:0000313" key="4">
    <source>
        <dbReference type="Proteomes" id="UP000671910"/>
    </source>
</evidence>
<evidence type="ECO:0000313" key="3">
    <source>
        <dbReference type="Proteomes" id="UP000636394"/>
    </source>
</evidence>